<dbReference type="Proteomes" id="UP000724874">
    <property type="component" value="Unassembled WGS sequence"/>
</dbReference>
<keyword evidence="3" id="KW-1185">Reference proteome</keyword>
<gene>
    <name evidence="2" type="ORF">CPB84DRAFT_1881078</name>
</gene>
<feature type="domain" description="Protein kinase" evidence="1">
    <location>
        <begin position="29"/>
        <end position="324"/>
    </location>
</feature>
<reference evidence="2" key="1">
    <citation type="submission" date="2020-11" db="EMBL/GenBank/DDBJ databases">
        <authorList>
            <consortium name="DOE Joint Genome Institute"/>
            <person name="Ahrendt S."/>
            <person name="Riley R."/>
            <person name="Andreopoulos W."/>
            <person name="LaButti K."/>
            <person name="Pangilinan J."/>
            <person name="Ruiz-duenas F.J."/>
            <person name="Barrasa J.M."/>
            <person name="Sanchez-Garcia M."/>
            <person name="Camarero S."/>
            <person name="Miyauchi S."/>
            <person name="Serrano A."/>
            <person name="Linde D."/>
            <person name="Babiker R."/>
            <person name="Drula E."/>
            <person name="Ayuso-Fernandez I."/>
            <person name="Pacheco R."/>
            <person name="Padilla G."/>
            <person name="Ferreira P."/>
            <person name="Barriuso J."/>
            <person name="Kellner H."/>
            <person name="Castanera R."/>
            <person name="Alfaro M."/>
            <person name="Ramirez L."/>
            <person name="Pisabarro A.G."/>
            <person name="Kuo A."/>
            <person name="Tritt A."/>
            <person name="Lipzen A."/>
            <person name="He G."/>
            <person name="Yan M."/>
            <person name="Ng V."/>
            <person name="Cullen D."/>
            <person name="Martin F."/>
            <person name="Rosso M.-N."/>
            <person name="Henrissat B."/>
            <person name="Hibbett D."/>
            <person name="Martinez A.T."/>
            <person name="Grigoriev I.V."/>
        </authorList>
    </citation>
    <scope>NUCLEOTIDE SEQUENCE</scope>
    <source>
        <strain evidence="2">AH 44721</strain>
    </source>
</reference>
<dbReference type="AlphaFoldDB" id="A0A9P5NBW9"/>
<dbReference type="Gene3D" id="3.30.200.20">
    <property type="entry name" value="Phosphorylase Kinase, domain 1"/>
    <property type="match status" value="1"/>
</dbReference>
<organism evidence="2 3">
    <name type="scientific">Gymnopilus junonius</name>
    <name type="common">Spectacular rustgill mushroom</name>
    <name type="synonym">Gymnopilus spectabilis subsp. junonius</name>
    <dbReference type="NCBI Taxonomy" id="109634"/>
    <lineage>
        <taxon>Eukaryota</taxon>
        <taxon>Fungi</taxon>
        <taxon>Dikarya</taxon>
        <taxon>Basidiomycota</taxon>
        <taxon>Agaricomycotina</taxon>
        <taxon>Agaricomycetes</taxon>
        <taxon>Agaricomycetidae</taxon>
        <taxon>Agaricales</taxon>
        <taxon>Agaricineae</taxon>
        <taxon>Hymenogastraceae</taxon>
        <taxon>Gymnopilus</taxon>
    </lineage>
</organism>
<dbReference type="GO" id="GO:0005524">
    <property type="term" value="F:ATP binding"/>
    <property type="evidence" value="ECO:0007669"/>
    <property type="project" value="InterPro"/>
</dbReference>
<comment type="caution">
    <text evidence="2">The sequence shown here is derived from an EMBL/GenBank/DDBJ whole genome shotgun (WGS) entry which is preliminary data.</text>
</comment>
<protein>
    <recommendedName>
        <fullName evidence="1">Protein kinase domain-containing protein</fullName>
    </recommendedName>
</protein>
<dbReference type="Gene3D" id="1.10.510.10">
    <property type="entry name" value="Transferase(Phosphotransferase) domain 1"/>
    <property type="match status" value="1"/>
</dbReference>
<accession>A0A9P5NBW9</accession>
<dbReference type="OrthoDB" id="5979581at2759"/>
<evidence type="ECO:0000259" key="1">
    <source>
        <dbReference type="PROSITE" id="PS50011"/>
    </source>
</evidence>
<proteinExistence type="predicted"/>
<dbReference type="PROSITE" id="PS50011">
    <property type="entry name" value="PROTEIN_KINASE_DOM"/>
    <property type="match status" value="1"/>
</dbReference>
<evidence type="ECO:0000313" key="3">
    <source>
        <dbReference type="Proteomes" id="UP000724874"/>
    </source>
</evidence>
<dbReference type="InterPro" id="IPR011009">
    <property type="entry name" value="Kinase-like_dom_sf"/>
</dbReference>
<dbReference type="GO" id="GO:0004672">
    <property type="term" value="F:protein kinase activity"/>
    <property type="evidence" value="ECO:0007669"/>
    <property type="project" value="InterPro"/>
</dbReference>
<evidence type="ECO:0000313" key="2">
    <source>
        <dbReference type="EMBL" id="KAF8876981.1"/>
    </source>
</evidence>
<dbReference type="EMBL" id="JADNYJ010000176">
    <property type="protein sequence ID" value="KAF8876981.1"/>
    <property type="molecule type" value="Genomic_DNA"/>
</dbReference>
<name>A0A9P5NBW9_GYMJU</name>
<sequence length="324" mass="35976">MSVFPEEPLDSPLGYFPGQLNRILNNGRWTIIRKLGWGPRSSCWLAIDPKDHEDIEAIKIYNVAASEEPRSTNERDILHKMYGSRAIGRGKCLPLHIFKKVACEVVGPCALFIKRVSFTEVNIGQPLSNMLPPEASYYLYQEGHTIQEFLSQNPSIPSEDVRNIEGTTYHIVKSQPLNTFDLTLETTAIDFARVGFDLSNFSRARIQSENVPLDPSSTFFPPEASIDGAKVDTKADICMLGCTIYTLVIGRPPFGDSPGPLSRDKDEEITANIKIAISATNAMSPQDAKKTMSVGKRGFDVLLWMVFGQGVNMLIDFSTLSVRV</sequence>
<dbReference type="InterPro" id="IPR000719">
    <property type="entry name" value="Prot_kinase_dom"/>
</dbReference>
<dbReference type="SUPFAM" id="SSF56112">
    <property type="entry name" value="Protein kinase-like (PK-like)"/>
    <property type="match status" value="1"/>
</dbReference>